<evidence type="ECO:0000313" key="2">
    <source>
        <dbReference type="Proteomes" id="UP000777784"/>
    </source>
</evidence>
<protein>
    <submittedName>
        <fullName evidence="1">Uncharacterized protein</fullName>
    </submittedName>
</protein>
<comment type="caution">
    <text evidence="1">The sequence shown here is derived from an EMBL/GenBank/DDBJ whole genome shotgun (WGS) entry which is preliminary data.</text>
</comment>
<organism evidence="1 2">
    <name type="scientific">Eiseniibacteriota bacterium</name>
    <dbReference type="NCBI Taxonomy" id="2212470"/>
    <lineage>
        <taxon>Bacteria</taxon>
        <taxon>Candidatus Eiseniibacteriota</taxon>
    </lineage>
</organism>
<dbReference type="AlphaFoldDB" id="A0A948S0M4"/>
<dbReference type="EMBL" id="JAHJDP010000098">
    <property type="protein sequence ID" value="MBU2692667.1"/>
    <property type="molecule type" value="Genomic_DNA"/>
</dbReference>
<name>A0A948S0M4_UNCEI</name>
<gene>
    <name evidence="1" type="ORF">KJ970_17260</name>
</gene>
<reference evidence="1" key="1">
    <citation type="submission" date="2021-05" db="EMBL/GenBank/DDBJ databases">
        <title>Energy efficiency and biological interactions define the core microbiome of deep oligotrophic groundwater.</title>
        <authorList>
            <person name="Mehrshad M."/>
            <person name="Lopez-Fernandez M."/>
            <person name="Bell E."/>
            <person name="Bernier-Latmani R."/>
            <person name="Bertilsson S."/>
            <person name="Dopson M."/>
        </authorList>
    </citation>
    <scope>NUCLEOTIDE SEQUENCE</scope>
    <source>
        <strain evidence="1">Modern_marine.mb.64</strain>
    </source>
</reference>
<dbReference type="SUPFAM" id="SSF50998">
    <property type="entry name" value="Quinoprotein alcohol dehydrogenase-like"/>
    <property type="match status" value="1"/>
</dbReference>
<dbReference type="Proteomes" id="UP000777784">
    <property type="component" value="Unassembled WGS sequence"/>
</dbReference>
<proteinExistence type="predicted"/>
<sequence length="120" mass="12692">MKRLGLMTVGLVVFALFCAAPVLGDPTFEWDMLYDGGAQYRDVGTAALTDADGNLVVGGSRSDLVGGTDLIVRLLDRETGTTLWTATWAINDQNDVELSGMVWDGFGNLLVAGYVAGCEG</sequence>
<dbReference type="InterPro" id="IPR011047">
    <property type="entry name" value="Quinoprotein_ADH-like_sf"/>
</dbReference>
<accession>A0A948S0M4</accession>
<evidence type="ECO:0000313" key="1">
    <source>
        <dbReference type="EMBL" id="MBU2692667.1"/>
    </source>
</evidence>